<accession>A0A1G8YX29</accession>
<evidence type="ECO:0000259" key="1">
    <source>
        <dbReference type="Pfam" id="PF07995"/>
    </source>
</evidence>
<gene>
    <name evidence="2" type="ORF">SAMN04487935_2511</name>
</gene>
<dbReference type="PANTHER" id="PTHR33546">
    <property type="entry name" value="LARGE, MULTIFUNCTIONAL SECRETED PROTEIN-RELATED"/>
    <property type="match status" value="1"/>
</dbReference>
<dbReference type="InterPro" id="IPR011042">
    <property type="entry name" value="6-blade_b-propeller_TolB-like"/>
</dbReference>
<dbReference type="Proteomes" id="UP000199580">
    <property type="component" value="Unassembled WGS sequence"/>
</dbReference>
<reference evidence="2 3" key="1">
    <citation type="submission" date="2016-10" db="EMBL/GenBank/DDBJ databases">
        <authorList>
            <person name="de Groot N.N."/>
        </authorList>
    </citation>
    <scope>NUCLEOTIDE SEQUENCE [LARGE SCALE GENOMIC DNA]</scope>
    <source>
        <strain evidence="2 3">CGMCC 1.10076</strain>
    </source>
</reference>
<dbReference type="PANTHER" id="PTHR33546:SF1">
    <property type="entry name" value="LARGE, MULTIFUNCTIONAL SECRETED PROTEIN"/>
    <property type="match status" value="1"/>
</dbReference>
<feature type="domain" description="Glucose/Sorbosone dehydrogenase" evidence="1">
    <location>
        <begin position="157"/>
        <end position="350"/>
    </location>
</feature>
<evidence type="ECO:0000313" key="3">
    <source>
        <dbReference type="Proteomes" id="UP000199580"/>
    </source>
</evidence>
<dbReference type="InterPro" id="IPR011041">
    <property type="entry name" value="Quinoprot_gluc/sorb_DH_b-prop"/>
</dbReference>
<dbReference type="SUPFAM" id="SSF50952">
    <property type="entry name" value="Soluble quinoprotein glucose dehydrogenase"/>
    <property type="match status" value="1"/>
</dbReference>
<protein>
    <submittedName>
        <fullName evidence="2">Glucose/arabinose dehydrogenase, beta-propeller fold</fullName>
    </submittedName>
</protein>
<dbReference type="Pfam" id="PF07995">
    <property type="entry name" value="GSDH"/>
    <property type="match status" value="1"/>
</dbReference>
<dbReference type="EMBL" id="FNEZ01000003">
    <property type="protein sequence ID" value="SDK07378.1"/>
    <property type="molecule type" value="Genomic_DNA"/>
</dbReference>
<dbReference type="AlphaFoldDB" id="A0A1G8YX29"/>
<dbReference type="InterPro" id="IPR012938">
    <property type="entry name" value="Glc/Sorbosone_DH"/>
</dbReference>
<organism evidence="2 3">
    <name type="scientific">Flavobacterium noncentrifugens</name>
    <dbReference type="NCBI Taxonomy" id="1128970"/>
    <lineage>
        <taxon>Bacteria</taxon>
        <taxon>Pseudomonadati</taxon>
        <taxon>Bacteroidota</taxon>
        <taxon>Flavobacteriia</taxon>
        <taxon>Flavobacteriales</taxon>
        <taxon>Flavobacteriaceae</taxon>
        <taxon>Flavobacterium</taxon>
    </lineage>
</organism>
<sequence length="427" mass="46941">MKTNILIVTFLIFSIGINAQKSAKKQLPAPYATKSVTNYSNVIGWKDGETPKAPQGFTVTKYADGFDNPRWMYAITNGDVLVAQSNSNYSIPKQVGAAIIGAGRSNELSHSADVITLLRDTNNDGKPDVRETFATKDNGLNQPFGMLVIGDWFYVANTDALLRFPYKKGQTKLEGKGEKLLDLPAGKHNRHWSRNLIANADNSKIYIAVGSGTNVAEEGFDNEINRADILEVNPDGSGLKIYASGLRNPVGMDWAPETKTLWTAVNERDELGNNLVPDYLTSVKQGGFYGWPYSYWGQNIDPRVKPQNPNLVKKTIVPEVDLGSHTASLGLAFYTGKSFPDKYKNGAFIAQHGSWNRDPISGYKVVFVPFKDGKPSGKAEDFLTGFVVDANKNEVHGRPVGVIQLPDGSLLLTDDKTNNIWQISYSK</sequence>
<evidence type="ECO:0000313" key="2">
    <source>
        <dbReference type="EMBL" id="SDK07378.1"/>
    </source>
</evidence>
<dbReference type="STRING" id="1128970.SAMN04487935_2511"/>
<keyword evidence="3" id="KW-1185">Reference proteome</keyword>
<dbReference type="OrthoDB" id="9811395at2"/>
<proteinExistence type="predicted"/>
<dbReference type="Gene3D" id="2.120.10.30">
    <property type="entry name" value="TolB, C-terminal domain"/>
    <property type="match status" value="1"/>
</dbReference>
<name>A0A1G8YX29_9FLAO</name>
<dbReference type="RefSeq" id="WP_091395953.1">
    <property type="nucleotide sequence ID" value="NZ_BKAI01000006.1"/>
</dbReference>